<protein>
    <recommendedName>
        <fullName evidence="8">FAD-dependent oxidoreductase</fullName>
    </recommendedName>
</protein>
<keyword evidence="3" id="KW-0274">FAD</keyword>
<comment type="caution">
    <text evidence="6">The sequence shown here is derived from an EMBL/GenBank/DDBJ whole genome shotgun (WGS) entry which is preliminary data.</text>
</comment>
<dbReference type="PANTHER" id="PTHR42887:SF2">
    <property type="entry name" value="OS12G0638800 PROTEIN"/>
    <property type="match status" value="1"/>
</dbReference>
<dbReference type="Gene3D" id="1.10.8.260">
    <property type="entry name" value="HI0933 insert domain-like"/>
    <property type="match status" value="1"/>
</dbReference>
<organism evidence="6 7">
    <name type="scientific">Candidatus Kaiserbacteria bacterium RIFCSPHIGHO2_02_FULL_50_50</name>
    <dbReference type="NCBI Taxonomy" id="1798492"/>
    <lineage>
        <taxon>Bacteria</taxon>
        <taxon>Candidatus Kaiseribacteriota</taxon>
    </lineage>
</organism>
<dbReference type="PANTHER" id="PTHR42887">
    <property type="entry name" value="OS12G0638800 PROTEIN"/>
    <property type="match status" value="1"/>
</dbReference>
<dbReference type="InterPro" id="IPR055178">
    <property type="entry name" value="RsdA/BaiN/AoA(So)-like_dom"/>
</dbReference>
<evidence type="ECO:0000313" key="6">
    <source>
        <dbReference type="EMBL" id="OGG59551.1"/>
    </source>
</evidence>
<dbReference type="Proteomes" id="UP000178794">
    <property type="component" value="Unassembled WGS sequence"/>
</dbReference>
<gene>
    <name evidence="6" type="ORF">A3C89_01160</name>
</gene>
<feature type="domain" description="RsdA/BaiN/AoA(So)-like Rossmann fold-like" evidence="4">
    <location>
        <begin position="8"/>
        <end position="412"/>
    </location>
</feature>
<sequence>MREGAEKSVVVIGGGPAGMLAAITAARAGAQVTLLEKNKRLGEKLRITGGGRCNVTNNTQDVAKLLKKYGDAEQFLYAPFSQFAVEDTIAFFTELGVPFKEEAEGRMFPSTERAETIAEALIAEMQKLGVKIYTGDAVRGFTVDQDKILSARTASGAVHSGGVFIISTGGTSRPETGSEGDALPWLAELGHTIVKPDVTLVPVKTRETYTHDMSGLAFEDAKVSVVQGGTTLRKGRGKILFTHFGLSGPLILNMSKTVAEALRDDPVSLIIDLFPNEDDGALAARLLAHLQTNQNKTLRNTLRTFVPPLLASALATKFDISETVRAQECPRTLRVNIVQTLKRMTLSVTGVLGAEKSIVSSGGVPLEEIDTRTMRSKKVENLAIIGDVLNIDRPSGGYSLQLCWTTGYVAGKSVEVI</sequence>
<feature type="domain" description="RsdA/BaiN/AoA(So)-like insert" evidence="5">
    <location>
        <begin position="199"/>
        <end position="359"/>
    </location>
</feature>
<dbReference type="InterPro" id="IPR023166">
    <property type="entry name" value="BaiN-like_dom_sf"/>
</dbReference>
<dbReference type="PRINTS" id="PR00368">
    <property type="entry name" value="FADPNR"/>
</dbReference>
<dbReference type="InterPro" id="IPR036188">
    <property type="entry name" value="FAD/NAD-bd_sf"/>
</dbReference>
<dbReference type="STRING" id="1798492.A3C89_01160"/>
<evidence type="ECO:0000256" key="2">
    <source>
        <dbReference type="ARBA" id="ARBA00022630"/>
    </source>
</evidence>
<dbReference type="AlphaFoldDB" id="A0A1F6DDT2"/>
<reference evidence="6 7" key="1">
    <citation type="journal article" date="2016" name="Nat. Commun.">
        <title>Thousands of microbial genomes shed light on interconnected biogeochemical processes in an aquifer system.</title>
        <authorList>
            <person name="Anantharaman K."/>
            <person name="Brown C.T."/>
            <person name="Hug L.A."/>
            <person name="Sharon I."/>
            <person name="Castelle C.J."/>
            <person name="Probst A.J."/>
            <person name="Thomas B.C."/>
            <person name="Singh A."/>
            <person name="Wilkins M.J."/>
            <person name="Karaoz U."/>
            <person name="Brodie E.L."/>
            <person name="Williams K.H."/>
            <person name="Hubbard S.S."/>
            <person name="Banfield J.F."/>
        </authorList>
    </citation>
    <scope>NUCLEOTIDE SEQUENCE [LARGE SCALE GENOMIC DNA]</scope>
</reference>
<dbReference type="SUPFAM" id="SSF160996">
    <property type="entry name" value="HI0933 insert domain-like"/>
    <property type="match status" value="1"/>
</dbReference>
<dbReference type="Gene3D" id="3.50.50.60">
    <property type="entry name" value="FAD/NAD(P)-binding domain"/>
    <property type="match status" value="1"/>
</dbReference>
<dbReference type="InterPro" id="IPR057661">
    <property type="entry name" value="RsdA/BaiN/AoA(So)_Rossmann"/>
</dbReference>
<name>A0A1F6DDT2_9BACT</name>
<dbReference type="PRINTS" id="PR00411">
    <property type="entry name" value="PNDRDTASEI"/>
</dbReference>
<keyword evidence="2" id="KW-0285">Flavoprotein</keyword>
<dbReference type="Gene3D" id="2.40.30.10">
    <property type="entry name" value="Translation factors"/>
    <property type="match status" value="1"/>
</dbReference>
<evidence type="ECO:0000256" key="1">
    <source>
        <dbReference type="ARBA" id="ARBA00001974"/>
    </source>
</evidence>
<accession>A0A1F6DDT2</accession>
<evidence type="ECO:0000313" key="7">
    <source>
        <dbReference type="Proteomes" id="UP000178794"/>
    </source>
</evidence>
<dbReference type="SUPFAM" id="SSF51905">
    <property type="entry name" value="FAD/NAD(P)-binding domain"/>
    <property type="match status" value="1"/>
</dbReference>
<evidence type="ECO:0000259" key="5">
    <source>
        <dbReference type="Pfam" id="PF22780"/>
    </source>
</evidence>
<evidence type="ECO:0008006" key="8">
    <source>
        <dbReference type="Google" id="ProtNLM"/>
    </source>
</evidence>
<evidence type="ECO:0000259" key="4">
    <source>
        <dbReference type="Pfam" id="PF03486"/>
    </source>
</evidence>
<comment type="cofactor">
    <cofactor evidence="1">
        <name>FAD</name>
        <dbReference type="ChEBI" id="CHEBI:57692"/>
    </cofactor>
</comment>
<dbReference type="EMBL" id="MFLF01000014">
    <property type="protein sequence ID" value="OGG59551.1"/>
    <property type="molecule type" value="Genomic_DNA"/>
</dbReference>
<dbReference type="Pfam" id="PF22780">
    <property type="entry name" value="HI0933_like_1st"/>
    <property type="match status" value="1"/>
</dbReference>
<evidence type="ECO:0000256" key="3">
    <source>
        <dbReference type="ARBA" id="ARBA00022827"/>
    </source>
</evidence>
<proteinExistence type="predicted"/>
<dbReference type="NCBIfam" id="TIGR00275">
    <property type="entry name" value="aminoacetone oxidase family FAD-binding enzyme"/>
    <property type="match status" value="1"/>
</dbReference>
<dbReference type="InterPro" id="IPR004792">
    <property type="entry name" value="BaiN-like"/>
</dbReference>
<dbReference type="Pfam" id="PF03486">
    <property type="entry name" value="HI0933_like"/>
    <property type="match status" value="1"/>
</dbReference>